<dbReference type="EMBL" id="WOCE01000004">
    <property type="protein sequence ID" value="KAE9614811.1"/>
    <property type="molecule type" value="Genomic_DNA"/>
</dbReference>
<gene>
    <name evidence="1" type="ORF">Lalb_Chr04g0248631</name>
</gene>
<dbReference type="OrthoDB" id="1437008at2759"/>
<organism evidence="1 2">
    <name type="scientific">Lupinus albus</name>
    <name type="common">White lupine</name>
    <name type="synonym">Lupinus termis</name>
    <dbReference type="NCBI Taxonomy" id="3870"/>
    <lineage>
        <taxon>Eukaryota</taxon>
        <taxon>Viridiplantae</taxon>
        <taxon>Streptophyta</taxon>
        <taxon>Embryophyta</taxon>
        <taxon>Tracheophyta</taxon>
        <taxon>Spermatophyta</taxon>
        <taxon>Magnoliopsida</taxon>
        <taxon>eudicotyledons</taxon>
        <taxon>Gunneridae</taxon>
        <taxon>Pentapetalae</taxon>
        <taxon>rosids</taxon>
        <taxon>fabids</taxon>
        <taxon>Fabales</taxon>
        <taxon>Fabaceae</taxon>
        <taxon>Papilionoideae</taxon>
        <taxon>50 kb inversion clade</taxon>
        <taxon>genistoids sensu lato</taxon>
        <taxon>core genistoids</taxon>
        <taxon>Genisteae</taxon>
        <taxon>Lupinus</taxon>
    </lineage>
</organism>
<sequence>MASLVAKESTPIEKISSKPPLLQTSYHSPNSPLVVDAKKNILAKWRQMRIVKQRKDARLNLDSIKNTAGFNDNMEAMRDFEKLIGCKSLSHPTIRH</sequence>
<name>A0A6A4QLE7_LUPAL</name>
<comment type="caution">
    <text evidence="1">The sequence shown here is derived from an EMBL/GenBank/DDBJ whole genome shotgun (WGS) entry which is preliminary data.</text>
</comment>
<dbReference type="AlphaFoldDB" id="A0A6A4QLE7"/>
<evidence type="ECO:0000313" key="1">
    <source>
        <dbReference type="EMBL" id="KAE9614811.1"/>
    </source>
</evidence>
<accession>A0A6A4QLE7</accession>
<dbReference type="Proteomes" id="UP000447434">
    <property type="component" value="Chromosome 4"/>
</dbReference>
<reference evidence="2" key="1">
    <citation type="journal article" date="2020" name="Nat. Commun.">
        <title>Genome sequence of the cluster root forming white lupin.</title>
        <authorList>
            <person name="Hufnagel B."/>
            <person name="Marques A."/>
            <person name="Soriano A."/>
            <person name="Marques L."/>
            <person name="Divol F."/>
            <person name="Doumas P."/>
            <person name="Sallet E."/>
            <person name="Mancinotti D."/>
            <person name="Carrere S."/>
            <person name="Marande W."/>
            <person name="Arribat S."/>
            <person name="Keller J."/>
            <person name="Huneau C."/>
            <person name="Blein T."/>
            <person name="Aime D."/>
            <person name="Laguerre M."/>
            <person name="Taylor J."/>
            <person name="Schubert V."/>
            <person name="Nelson M."/>
            <person name="Geu-Flores F."/>
            <person name="Crespi M."/>
            <person name="Gallardo-Guerrero K."/>
            <person name="Delaux P.-M."/>
            <person name="Salse J."/>
            <person name="Berges H."/>
            <person name="Guyot R."/>
            <person name="Gouzy J."/>
            <person name="Peret B."/>
        </authorList>
    </citation>
    <scope>NUCLEOTIDE SEQUENCE [LARGE SCALE GENOMIC DNA]</scope>
    <source>
        <strain evidence="2">cv. Amiga</strain>
    </source>
</reference>
<keyword evidence="2" id="KW-1185">Reference proteome</keyword>
<proteinExistence type="predicted"/>
<evidence type="ECO:0000313" key="2">
    <source>
        <dbReference type="Proteomes" id="UP000447434"/>
    </source>
</evidence>
<protein>
    <submittedName>
        <fullName evidence="1">Uncharacterized protein</fullName>
    </submittedName>
</protein>